<dbReference type="Proteomes" id="UP000019464">
    <property type="component" value="Unassembled WGS sequence"/>
</dbReference>
<dbReference type="Pfam" id="PF04828">
    <property type="entry name" value="GFA"/>
    <property type="match status" value="1"/>
</dbReference>
<comment type="similarity">
    <text evidence="1">Belongs to the Gfa family.</text>
</comment>
<gene>
    <name evidence="6" type="ORF">D791_02866</name>
</gene>
<keyword evidence="4" id="KW-0456">Lyase</keyword>
<dbReference type="RefSeq" id="WP_036512467.1">
    <property type="nucleotide sequence ID" value="NZ_AONB01000016.1"/>
</dbReference>
<dbReference type="STRING" id="1229521.D791_02866"/>
<dbReference type="PROSITE" id="PS51891">
    <property type="entry name" value="CENP_V_GFA"/>
    <property type="match status" value="1"/>
</dbReference>
<dbReference type="EMBL" id="AONB01000016">
    <property type="protein sequence ID" value="EXJ10097.1"/>
    <property type="molecule type" value="Genomic_DNA"/>
</dbReference>
<dbReference type="OrthoDB" id="9786619at2"/>
<keyword evidence="2" id="KW-0479">Metal-binding</keyword>
<keyword evidence="7" id="KW-1185">Reference proteome</keyword>
<keyword evidence="3" id="KW-0862">Zinc</keyword>
<name>W9V1R4_9GAMM</name>
<comment type="caution">
    <text evidence="6">The sequence shown here is derived from an EMBL/GenBank/DDBJ whole genome shotgun (WGS) entry which is preliminary data.</text>
</comment>
<organism evidence="6 7">
    <name type="scientific">Nitrincola nitratireducens</name>
    <dbReference type="NCBI Taxonomy" id="1229521"/>
    <lineage>
        <taxon>Bacteria</taxon>
        <taxon>Pseudomonadati</taxon>
        <taxon>Pseudomonadota</taxon>
        <taxon>Gammaproteobacteria</taxon>
        <taxon>Oceanospirillales</taxon>
        <taxon>Oceanospirillaceae</taxon>
        <taxon>Nitrincola</taxon>
    </lineage>
</organism>
<dbReference type="GO" id="GO:0046872">
    <property type="term" value="F:metal ion binding"/>
    <property type="evidence" value="ECO:0007669"/>
    <property type="project" value="UniProtKB-KW"/>
</dbReference>
<feature type="domain" description="CENP-V/GFA" evidence="5">
    <location>
        <begin position="2"/>
        <end position="123"/>
    </location>
</feature>
<evidence type="ECO:0000259" key="5">
    <source>
        <dbReference type="PROSITE" id="PS51891"/>
    </source>
</evidence>
<dbReference type="AlphaFoldDB" id="W9V1R4"/>
<dbReference type="Gene3D" id="3.90.1590.10">
    <property type="entry name" value="glutathione-dependent formaldehyde- activating enzyme (gfa)"/>
    <property type="match status" value="1"/>
</dbReference>
<proteinExistence type="inferred from homology"/>
<evidence type="ECO:0000256" key="1">
    <source>
        <dbReference type="ARBA" id="ARBA00005495"/>
    </source>
</evidence>
<protein>
    <recommendedName>
        <fullName evidence="5">CENP-V/GFA domain-containing protein</fullName>
    </recommendedName>
</protein>
<evidence type="ECO:0000256" key="2">
    <source>
        <dbReference type="ARBA" id="ARBA00022723"/>
    </source>
</evidence>
<dbReference type="InterPro" id="IPR011057">
    <property type="entry name" value="Mss4-like_sf"/>
</dbReference>
<evidence type="ECO:0000256" key="4">
    <source>
        <dbReference type="ARBA" id="ARBA00023239"/>
    </source>
</evidence>
<dbReference type="PANTHER" id="PTHR33337">
    <property type="entry name" value="GFA DOMAIN-CONTAINING PROTEIN"/>
    <property type="match status" value="1"/>
</dbReference>
<evidence type="ECO:0000256" key="3">
    <source>
        <dbReference type="ARBA" id="ARBA00022833"/>
    </source>
</evidence>
<dbReference type="PANTHER" id="PTHR33337:SF40">
    <property type="entry name" value="CENP-V_GFA DOMAIN-CONTAINING PROTEIN-RELATED"/>
    <property type="match status" value="1"/>
</dbReference>
<accession>W9V1R4</accession>
<reference evidence="6 7" key="2">
    <citation type="journal article" date="2015" name="Syst. Appl. Microbiol.">
        <title>Nitrincola nitratireducens sp. nov. isolated from a haloalkaline crater lake.</title>
        <authorList>
            <person name="Singh A."/>
            <person name="Vaidya B."/>
            <person name="Tanuku N.R."/>
            <person name="Pinnaka A.K."/>
        </authorList>
    </citation>
    <scope>NUCLEOTIDE SEQUENCE [LARGE SCALE GENOMIC DNA]</scope>
    <source>
        <strain evidence="6 7">AK23</strain>
    </source>
</reference>
<dbReference type="InterPro" id="IPR006913">
    <property type="entry name" value="CENP-V/GFA"/>
</dbReference>
<dbReference type="SUPFAM" id="SSF51316">
    <property type="entry name" value="Mss4-like"/>
    <property type="match status" value="1"/>
</dbReference>
<dbReference type="GO" id="GO:0016846">
    <property type="term" value="F:carbon-sulfur lyase activity"/>
    <property type="evidence" value="ECO:0007669"/>
    <property type="project" value="InterPro"/>
</dbReference>
<evidence type="ECO:0000313" key="6">
    <source>
        <dbReference type="EMBL" id="EXJ10097.1"/>
    </source>
</evidence>
<reference evidence="7" key="1">
    <citation type="submission" date="2012-11" db="EMBL/GenBank/DDBJ databases">
        <authorList>
            <person name="Singh A."/>
            <person name="Pinnaka A.K."/>
            <person name="Vaidya B."/>
        </authorList>
    </citation>
    <scope>NUCLEOTIDE SEQUENCE [LARGE SCALE GENOMIC DNA]</scope>
    <source>
        <strain evidence="7">AK23</strain>
    </source>
</reference>
<sequence length="131" mass="14537">MHKGSCLCGAVSFRLRTEPKAVSNCHCRMCQKQHGAAFATYASLPKADLEYVSGQEQLTSYYSSEGVVRKFCSICGSNIEWSGSKKFPDWVSIAVASLDTRFDPKSVKDIHLESRACWLQKNEGQVGSDYT</sequence>
<evidence type="ECO:0000313" key="7">
    <source>
        <dbReference type="Proteomes" id="UP000019464"/>
    </source>
</evidence>